<keyword evidence="3 5" id="KW-0378">Hydrolase</keyword>
<name>A0ABP3ZR24_9ACTN</name>
<dbReference type="SUPFAM" id="SSF89372">
    <property type="entry name" value="Fucose-specific lectin"/>
    <property type="match status" value="1"/>
</dbReference>
<evidence type="ECO:0000256" key="5">
    <source>
        <dbReference type="RuleBase" id="RU361168"/>
    </source>
</evidence>
<evidence type="ECO:0000256" key="2">
    <source>
        <dbReference type="ARBA" id="ARBA00022729"/>
    </source>
</evidence>
<feature type="signal peptide" evidence="7">
    <location>
        <begin position="1"/>
        <end position="42"/>
    </location>
</feature>
<dbReference type="Gene3D" id="2.120.10.70">
    <property type="entry name" value="Fucose-specific lectin"/>
    <property type="match status" value="1"/>
</dbReference>
<evidence type="ECO:0000256" key="7">
    <source>
        <dbReference type="SAM" id="SignalP"/>
    </source>
</evidence>
<dbReference type="Pfam" id="PF02065">
    <property type="entry name" value="Melibiase"/>
    <property type="match status" value="1"/>
</dbReference>
<feature type="domain" description="Glycosyl hydrolase family 36 C-terminal" evidence="8">
    <location>
        <begin position="871"/>
        <end position="920"/>
    </location>
</feature>
<proteinExistence type="inferred from homology"/>
<dbReference type="InterPro" id="IPR013785">
    <property type="entry name" value="Aldolase_TIM"/>
</dbReference>
<dbReference type="InterPro" id="IPR058502">
    <property type="entry name" value="PLL-like_beta-prop"/>
</dbReference>
<feature type="chain" id="PRO_5046026144" description="Alpha-galactosidase" evidence="7">
    <location>
        <begin position="43"/>
        <end position="923"/>
    </location>
</feature>
<dbReference type="EC" id="3.2.1.22" evidence="5"/>
<comment type="caution">
    <text evidence="11">The sequence shown here is derived from an EMBL/GenBank/DDBJ whole genome shotgun (WGS) entry which is preliminary data.</text>
</comment>
<dbReference type="EMBL" id="BAAAID010000010">
    <property type="protein sequence ID" value="GAA0924654.1"/>
    <property type="molecule type" value="Genomic_DNA"/>
</dbReference>
<gene>
    <name evidence="11" type="ORF">GCM10009575_022000</name>
</gene>
<evidence type="ECO:0000313" key="11">
    <source>
        <dbReference type="EMBL" id="GAA0924654.1"/>
    </source>
</evidence>
<evidence type="ECO:0000256" key="4">
    <source>
        <dbReference type="ARBA" id="ARBA00023295"/>
    </source>
</evidence>
<evidence type="ECO:0000256" key="1">
    <source>
        <dbReference type="ARBA" id="ARBA00009743"/>
    </source>
</evidence>
<feature type="domain" description="Alpha galactosidase C-terminal" evidence="9">
    <location>
        <begin position="377"/>
        <end position="444"/>
    </location>
</feature>
<evidence type="ECO:0000256" key="3">
    <source>
        <dbReference type="ARBA" id="ARBA00022801"/>
    </source>
</evidence>
<dbReference type="Pfam" id="PF17801">
    <property type="entry name" value="Melibiase_C"/>
    <property type="match status" value="1"/>
</dbReference>
<protein>
    <recommendedName>
        <fullName evidence="5">Alpha-galactosidase</fullName>
        <ecNumber evidence="5">3.2.1.22</ecNumber>
    </recommendedName>
    <alternativeName>
        <fullName evidence="5">Melibiase</fullName>
    </alternativeName>
</protein>
<keyword evidence="4 5" id="KW-0326">Glycosidase</keyword>
<reference evidence="12" key="1">
    <citation type="journal article" date="2019" name="Int. J. Syst. Evol. Microbiol.">
        <title>The Global Catalogue of Microorganisms (GCM) 10K type strain sequencing project: providing services to taxonomists for standard genome sequencing and annotation.</title>
        <authorList>
            <consortium name="The Broad Institute Genomics Platform"/>
            <consortium name="The Broad Institute Genome Sequencing Center for Infectious Disease"/>
            <person name="Wu L."/>
            <person name="Ma J."/>
        </authorList>
    </citation>
    <scope>NUCLEOTIDE SEQUENCE [LARGE SCALE GENOMIC DNA]</scope>
    <source>
        <strain evidence="12">JCM 11444</strain>
    </source>
</reference>
<evidence type="ECO:0000259" key="9">
    <source>
        <dbReference type="Pfam" id="PF17801"/>
    </source>
</evidence>
<dbReference type="SUPFAM" id="SSF51445">
    <property type="entry name" value="(Trans)glycosidases"/>
    <property type="match status" value="2"/>
</dbReference>
<dbReference type="Gene3D" id="3.20.20.70">
    <property type="entry name" value="Aldolase class I"/>
    <property type="match status" value="2"/>
</dbReference>
<feature type="region of interest" description="Disordered" evidence="6">
    <location>
        <begin position="579"/>
        <end position="600"/>
    </location>
</feature>
<dbReference type="InterPro" id="IPR031705">
    <property type="entry name" value="Glyco_hydro_36_C"/>
</dbReference>
<dbReference type="PRINTS" id="PR00740">
    <property type="entry name" value="GLHYDRLASE27"/>
</dbReference>
<dbReference type="InterPro" id="IPR041233">
    <property type="entry name" value="Melibiase_C"/>
</dbReference>
<dbReference type="Proteomes" id="UP001500418">
    <property type="component" value="Unassembled WGS sequence"/>
</dbReference>
<dbReference type="PANTHER" id="PTHR11452">
    <property type="entry name" value="ALPHA-GALACTOSIDASE/ALPHA-N-ACETYLGALACTOSAMINIDASE"/>
    <property type="match status" value="1"/>
</dbReference>
<dbReference type="Gene3D" id="2.60.40.1180">
    <property type="entry name" value="Golgi alpha-mannosidase II"/>
    <property type="match status" value="2"/>
</dbReference>
<keyword evidence="5" id="KW-1015">Disulfide bond</keyword>
<dbReference type="InterPro" id="IPR002241">
    <property type="entry name" value="Glyco_hydro_27"/>
</dbReference>
<feature type="domain" description="PLL-like beta propeller" evidence="10">
    <location>
        <begin position="509"/>
        <end position="685"/>
    </location>
</feature>
<dbReference type="PROSITE" id="PS51318">
    <property type="entry name" value="TAT"/>
    <property type="match status" value="1"/>
</dbReference>
<dbReference type="PANTHER" id="PTHR11452:SF75">
    <property type="entry name" value="ALPHA-GALACTOSIDASE MEL1"/>
    <property type="match status" value="1"/>
</dbReference>
<dbReference type="CDD" id="cd14792">
    <property type="entry name" value="GH27"/>
    <property type="match status" value="1"/>
</dbReference>
<dbReference type="InterPro" id="IPR006311">
    <property type="entry name" value="TAT_signal"/>
</dbReference>
<evidence type="ECO:0000313" key="12">
    <source>
        <dbReference type="Proteomes" id="UP001500418"/>
    </source>
</evidence>
<accession>A0ABP3ZR24</accession>
<dbReference type="Pfam" id="PF16499">
    <property type="entry name" value="Melibiase_2"/>
    <property type="match status" value="1"/>
</dbReference>
<dbReference type="Pfam" id="PF16874">
    <property type="entry name" value="Glyco_hydro_36C"/>
    <property type="match status" value="1"/>
</dbReference>
<evidence type="ECO:0000259" key="10">
    <source>
        <dbReference type="Pfam" id="PF26607"/>
    </source>
</evidence>
<keyword evidence="2 7" id="KW-0732">Signal</keyword>
<organism evidence="11 12">
    <name type="scientific">Streptomyces rhizosphaericus</name>
    <dbReference type="NCBI Taxonomy" id="114699"/>
    <lineage>
        <taxon>Bacteria</taxon>
        <taxon>Bacillati</taxon>
        <taxon>Actinomycetota</taxon>
        <taxon>Actinomycetes</taxon>
        <taxon>Kitasatosporales</taxon>
        <taxon>Streptomycetaceae</taxon>
        <taxon>Streptomyces</taxon>
        <taxon>Streptomyces violaceusniger group</taxon>
    </lineage>
</organism>
<dbReference type="InterPro" id="IPR017853">
    <property type="entry name" value="GH"/>
</dbReference>
<evidence type="ECO:0000259" key="8">
    <source>
        <dbReference type="Pfam" id="PF16874"/>
    </source>
</evidence>
<comment type="catalytic activity">
    <reaction evidence="5">
        <text>Hydrolysis of terminal, non-reducing alpha-D-galactose residues in alpha-D-galactosides, including galactose oligosaccharides, galactomannans and galactolipids.</text>
        <dbReference type="EC" id="3.2.1.22"/>
    </reaction>
</comment>
<evidence type="ECO:0000256" key="6">
    <source>
        <dbReference type="SAM" id="MobiDB-lite"/>
    </source>
</evidence>
<dbReference type="InterPro" id="IPR013780">
    <property type="entry name" value="Glyco_hydro_b"/>
</dbReference>
<dbReference type="SUPFAM" id="SSF51011">
    <property type="entry name" value="Glycosyl hydrolase domain"/>
    <property type="match status" value="1"/>
</dbReference>
<dbReference type="Pfam" id="PF26607">
    <property type="entry name" value="DUF8189"/>
    <property type="match status" value="1"/>
</dbReference>
<keyword evidence="12" id="KW-1185">Reference proteome</keyword>
<sequence>MTSPPPAGPPARRPRHRTLTRGAVATAIAVVLATAAGPTATAAPAADQKAPTVDQGAPDYYDSGLAPTPYMGWNTYYGLGAPTEKEVRAVADKLVSSGLRDSGYDIVWLDGGWQADNPRDARGRLAAHPDRFPSGIPALVSSLHQRGLRAGVYTDAGTYDGGRSCGLGSRGHYTEDPRQFADWKIDAIKVDFLCGIGEKLDPGPAFKEFGDAVAKSGRRMLLNLCNPLTDDWGLPHTPEQDAHNAYAYAPTIADSWRTGTDIAWSTPSPGQWPNVLRNMDANAWHPEAQGPGHYNDPDYLIPMRRMADGSLELTEEESTTQLVMWAEMGSPLVIGSDPRTLSDAMLRTLRNPEIIAVDQDPLAVQGVRVATDSVGDVYGKVLSGHGRSAVVLLNRSDRPAERTVNFSDVALGGPVTVRDLRARADRGTHTGSYTVEVPAHGTAFPTLTGADALPGADLGGKTSASPAVVRDGDALITFFRGPGGALVQHTDDGGDGGPRTKDLGGPAHGKILGQPSAHASAGGRIDVFVRGADSGAYRRVFAHGRWGGWQDLGGRLTDAPSVAFTDGTHWTLTARGADGRITQRGPSSGWSSLGAPGDRPTYGRPSAVVDARGRVHVAVRTSADEVWRRSRDASGQWSEWSSLGGTVSGSPTLVAVGDAVVLYARAGDYTLWQRRYGHGGWQGWAKRQEFPGAAFDGALGAVPGPDGAVDAVYRGVDGSAGGGARVDHATIARTDVVWPSDNTAPLDRLAVQYGFLHAHAPHVMSSWVTDAPGVFDPRPRSLAFRFVTAMCGVLGIGADLRHWDAGQRAEAARWIARYKEVRDVIHLGEARLLGSPLDATCGVQYDGPDGRTVVAALGTGRLGGAPLVPGRPARLRLRGLDPAARYRDAASATAYSGAHLLHYGLPFAWSAGHDAELVVLTRQ</sequence>
<comment type="similarity">
    <text evidence="1 5">Belongs to the glycosyl hydrolase 27 family.</text>
</comment>